<keyword evidence="2" id="KW-0472">Membrane</keyword>
<reference evidence="6" key="1">
    <citation type="submission" date="2025-08" db="UniProtKB">
        <authorList>
            <consortium name="RefSeq"/>
        </authorList>
    </citation>
    <scope>IDENTIFICATION</scope>
</reference>
<dbReference type="InterPro" id="IPR035234">
    <property type="entry name" value="IgGFc-bd_N"/>
</dbReference>
<keyword evidence="3" id="KW-0732">Signal</keyword>
<dbReference type="Pfam" id="PF17517">
    <property type="entry name" value="IgGFc_binding"/>
    <property type="match status" value="1"/>
</dbReference>
<name>A0A9W2ZC68_BIOGL</name>
<proteinExistence type="predicted"/>
<evidence type="ECO:0000256" key="1">
    <source>
        <dbReference type="SAM" id="MobiDB-lite"/>
    </source>
</evidence>
<dbReference type="OrthoDB" id="10005154at2759"/>
<evidence type="ECO:0000313" key="6">
    <source>
        <dbReference type="RefSeq" id="XP_055872566.1"/>
    </source>
</evidence>
<evidence type="ECO:0000313" key="5">
    <source>
        <dbReference type="Proteomes" id="UP001165740"/>
    </source>
</evidence>
<dbReference type="InterPro" id="IPR006212">
    <property type="entry name" value="Furin_repeat"/>
</dbReference>
<feature type="chain" id="PRO_5040900362" evidence="3">
    <location>
        <begin position="23"/>
        <end position="859"/>
    </location>
</feature>
<dbReference type="Proteomes" id="UP001165740">
    <property type="component" value="Chromosome 18"/>
</dbReference>
<evidence type="ECO:0000256" key="2">
    <source>
        <dbReference type="SAM" id="Phobius"/>
    </source>
</evidence>
<feature type="region of interest" description="Disordered" evidence="1">
    <location>
        <begin position="543"/>
        <end position="608"/>
    </location>
</feature>
<feature type="domain" description="IgGFc-binding protein N-terminal" evidence="4">
    <location>
        <begin position="139"/>
        <end position="408"/>
    </location>
</feature>
<feature type="signal peptide" evidence="3">
    <location>
        <begin position="1"/>
        <end position="22"/>
    </location>
</feature>
<protein>
    <submittedName>
        <fullName evidence="6">Uncharacterized protein LOC106058032 isoform X1</fullName>
    </submittedName>
</protein>
<gene>
    <name evidence="6" type="primary">LOC106058032</name>
</gene>
<dbReference type="PANTHER" id="PTHR46534:SF1">
    <property type="entry name" value="IGGFC-BINDING PROTEIN N-TERMINAL DOMAIN-CONTAINING PROTEIN"/>
    <property type="match status" value="1"/>
</dbReference>
<keyword evidence="2" id="KW-0812">Transmembrane</keyword>
<dbReference type="PANTHER" id="PTHR46534">
    <property type="entry name" value="IGGFC_BINDING DOMAIN-CONTAINING PROTEIN"/>
    <property type="match status" value="1"/>
</dbReference>
<evidence type="ECO:0000259" key="4">
    <source>
        <dbReference type="Pfam" id="PF17517"/>
    </source>
</evidence>
<feature type="compositionally biased region" description="Polar residues" evidence="1">
    <location>
        <begin position="576"/>
        <end position="591"/>
    </location>
</feature>
<feature type="transmembrane region" description="Helical" evidence="2">
    <location>
        <begin position="766"/>
        <end position="787"/>
    </location>
</feature>
<feature type="compositionally biased region" description="Low complexity" evidence="1">
    <location>
        <begin position="557"/>
        <end position="572"/>
    </location>
</feature>
<dbReference type="RefSeq" id="XP_055872566.1">
    <property type="nucleotide sequence ID" value="XM_056016591.1"/>
</dbReference>
<dbReference type="CDD" id="cd00064">
    <property type="entry name" value="FU"/>
    <property type="match status" value="1"/>
</dbReference>
<feature type="compositionally biased region" description="Low complexity" evidence="1">
    <location>
        <begin position="592"/>
        <end position="607"/>
    </location>
</feature>
<sequence length="859" mass="96194">MFNVLQLLSFLVLEDLMTSVTAVSTASGTEFLITTPGFLTKSQKTKIPSVYLHIYTEYTTTTVQVQIMQFFYFTQHNRMDNNISLFVNFNQPKVLYIEQNYYPEPGSGVIPIICVLSSWPVNIMVSIHEGVRGQETFKAVPVAGWGRRYHAVTFGYKYSLVVMTSEEPNIITLTFQSNRSDFSYNHSGVIFKNGHSIQMQLFRLKPYAFSSCDKEGCQGSLTGSTVIGEKPIGIVTGNCRSLNDGMVCQSEEREEENYIVEMMLPQETYGRQFILIKEIEAFKMGYTVVIAGTDNTMVHTYKKRDGRNLDVVQTYLRKANDWTKLKDYISYINASHGVLVVYVQSAKTKVGGPSFLQIIPMELFYFKYMIMTPQYNASTLDYIVLVVKAKWVDSILMENHNPNISLPDFQLGRKTIIFSVRGKDTWKVYIGQIDKNSIFVVLSTRGNFGCYQYGVGYSTSYMHSSGFISSPINNDIQSCAQTRVRMAAVDLIDNDCDGQIDEEVANGVDDDKDGLVEEDLNAFFALKTFYDAVKVLPGRLKDPLTTSTASTKQALSTTTAAKRNMTTTKTAAPTSGRLSTKRNVSESQHVGTTPTTTPMSTALSTSTQAKPNVTRPFESFTGDNKFLVKGLWSEWRCSRDCRDSAFHRERDCVDDRMTIYKNCDKETKLGTCYIGTKCPAECSKYQWGVNCQKSCINCAQECDKFDGKCSACKPGFRNPTRSCNETCPNNRYGENCEGNCIDKCGSDCTERVTGSCVERATTTTHIFSALIAFLIVVLVSVVTVFALRRYKMQDQELEWQTESDADTWTLPGETPVHQSSLGILSKNSLGGPSNRSLLRAVSSTSDKVLPRAETRSNQV</sequence>
<evidence type="ECO:0000256" key="3">
    <source>
        <dbReference type="SAM" id="SignalP"/>
    </source>
</evidence>
<dbReference type="AlphaFoldDB" id="A0A9W2ZC68"/>
<keyword evidence="2" id="KW-1133">Transmembrane helix</keyword>
<accession>A0A9W2ZC68</accession>
<feature type="compositionally biased region" description="Polar residues" evidence="1">
    <location>
        <begin position="544"/>
        <end position="556"/>
    </location>
</feature>
<dbReference type="GeneID" id="106058032"/>
<keyword evidence="5" id="KW-1185">Reference proteome</keyword>
<organism evidence="5 6">
    <name type="scientific">Biomphalaria glabrata</name>
    <name type="common">Bloodfluke planorb</name>
    <name type="synonym">Freshwater snail</name>
    <dbReference type="NCBI Taxonomy" id="6526"/>
    <lineage>
        <taxon>Eukaryota</taxon>
        <taxon>Metazoa</taxon>
        <taxon>Spiralia</taxon>
        <taxon>Lophotrochozoa</taxon>
        <taxon>Mollusca</taxon>
        <taxon>Gastropoda</taxon>
        <taxon>Heterobranchia</taxon>
        <taxon>Euthyneura</taxon>
        <taxon>Panpulmonata</taxon>
        <taxon>Hygrophila</taxon>
        <taxon>Lymnaeoidea</taxon>
        <taxon>Planorbidae</taxon>
        <taxon>Biomphalaria</taxon>
    </lineage>
</organism>